<dbReference type="Proteomes" id="UP000307562">
    <property type="component" value="Chromosome"/>
</dbReference>
<dbReference type="EMBL" id="CP040637">
    <property type="protein sequence ID" value="QCW03827.1"/>
    <property type="molecule type" value="Genomic_DNA"/>
</dbReference>
<keyword evidence="2" id="KW-1185">Reference proteome</keyword>
<accession>A0A4P9TGI2</accession>
<reference evidence="2" key="1">
    <citation type="submission" date="2019-05" db="EMBL/GenBank/DDBJ databases">
        <title>Complete Genome Sequence and Methylation Pattern of the Halophilic Archaeon Natrinema pallidum BOL6-1.</title>
        <authorList>
            <person name="DasSarma P."/>
            <person name="DasSarma B.P."/>
            <person name="DasSarma S.L."/>
            <person name="Martinez F.L."/>
            <person name="Guzman D."/>
            <person name="Roberts R.J."/>
            <person name="DasSarma S."/>
        </authorList>
    </citation>
    <scope>NUCLEOTIDE SEQUENCE [LARGE SCALE GENOMIC DNA]</scope>
    <source>
        <strain evidence="2">BOL6-1</strain>
    </source>
</reference>
<name>A0A4P9TGI2_9EURY</name>
<proteinExistence type="predicted"/>
<evidence type="ECO:0000313" key="1">
    <source>
        <dbReference type="EMBL" id="QCW03827.1"/>
    </source>
</evidence>
<evidence type="ECO:0000313" key="2">
    <source>
        <dbReference type="Proteomes" id="UP000307562"/>
    </source>
</evidence>
<gene>
    <name evidence="1" type="ORF">FGF80_11530</name>
</gene>
<sequence>MPTTYSSGSNWSQTTSFGRPISACCWGPNRVVTERQCTPDRRTVLRSVCESFQLLSTVRRQIHNR</sequence>
<organism evidence="1 2">
    <name type="scientific">Natrinema pallidum</name>
    <dbReference type="NCBI Taxonomy" id="69527"/>
    <lineage>
        <taxon>Archaea</taxon>
        <taxon>Methanobacteriati</taxon>
        <taxon>Methanobacteriota</taxon>
        <taxon>Stenosarchaea group</taxon>
        <taxon>Halobacteria</taxon>
        <taxon>Halobacteriales</taxon>
        <taxon>Natrialbaceae</taxon>
        <taxon>Natrinema</taxon>
    </lineage>
</organism>
<dbReference type="AlphaFoldDB" id="A0A4P9TGI2"/>
<dbReference type="KEGG" id="npl:FGF80_11530"/>
<protein>
    <submittedName>
        <fullName evidence="1">Uncharacterized protein</fullName>
    </submittedName>
</protein>